<dbReference type="InterPro" id="IPR043502">
    <property type="entry name" value="DNA/RNA_pol_sf"/>
</dbReference>
<dbReference type="AlphaFoldDB" id="A0A699GPY2"/>
<evidence type="ECO:0000256" key="1">
    <source>
        <dbReference type="SAM" id="MobiDB-lite"/>
    </source>
</evidence>
<comment type="caution">
    <text evidence="3">The sequence shown here is derived from an EMBL/GenBank/DDBJ whole genome shotgun (WGS) entry which is preliminary data.</text>
</comment>
<sequence length="595" mass="68601">MSVDESIKEHTEVSTLNFFDHFESEPVAKIPLSPNDDEEASYGKYGRVHQPVNGSTIEQPRNDGNHPETPLDEQNISEGNVGIDQEVPIFQNDLPNVTKEVGPRRSQRSFKLPARLNEFVLDNKVKYGLNRYANHSFSSAENYSFVSNLIKSIKHSSYEEAIKDVNWIKYKSNGKIERYKARLVAKGFGQKEGIDYAETFSLVLKISTVRCLINLAFQKNKKIYQMDVNNAFLYGDLLEDVYMLPSSGFSSRDESKVGKLKKSLFGLKPDISYLVHCLSQHMHAPFKFHFDFAMRVLKYLKLAPSLGVNLSKGNNDCLITAFSDFDWAKCPVTRRSVFGICVYINGNLVSWKSKRKATLSMSSTEFKYRCMSSTTYEIMWIVKILSDFAMNNLILANLYCDNKSTIQIAANPVMHEKTKHFDIDVHLVREKVSSGLIKTMKVESKDNVVDILTKALGLFQHGLLTKKLGFHLTAMPATHYYFNPNIPEVHQILNVGKRVRLVKHGLEECEFERIYNNDKSLSESQLEHEREDELVMVIVKVVHELDYRMVVKEIEDVLLEEMEKFRWWFEQDIDGENEDDNEIRLMMVNEEEWKS</sequence>
<accession>A0A699GPY2</accession>
<dbReference type="EMBL" id="BKCJ010030291">
    <property type="protein sequence ID" value="GEV66272.1"/>
    <property type="molecule type" value="Genomic_DNA"/>
</dbReference>
<dbReference type="PANTHER" id="PTHR11439">
    <property type="entry name" value="GAG-POL-RELATED RETROTRANSPOSON"/>
    <property type="match status" value="1"/>
</dbReference>
<gene>
    <name evidence="3" type="ORF">Tci_138249</name>
</gene>
<evidence type="ECO:0000313" key="3">
    <source>
        <dbReference type="EMBL" id="GEV66272.1"/>
    </source>
</evidence>
<proteinExistence type="predicted"/>
<feature type="domain" description="Reverse transcriptase Ty1/copia-type" evidence="2">
    <location>
        <begin position="166"/>
        <end position="281"/>
    </location>
</feature>
<protein>
    <submittedName>
        <fullName evidence="3">Ribonuclease H-like domain-containing protein</fullName>
    </submittedName>
</protein>
<dbReference type="Pfam" id="PF07727">
    <property type="entry name" value="RVT_2"/>
    <property type="match status" value="1"/>
</dbReference>
<dbReference type="CDD" id="cd09272">
    <property type="entry name" value="RNase_HI_RT_Ty1"/>
    <property type="match status" value="1"/>
</dbReference>
<organism evidence="3">
    <name type="scientific">Tanacetum cinerariifolium</name>
    <name type="common">Dalmatian daisy</name>
    <name type="synonym">Chrysanthemum cinerariifolium</name>
    <dbReference type="NCBI Taxonomy" id="118510"/>
    <lineage>
        <taxon>Eukaryota</taxon>
        <taxon>Viridiplantae</taxon>
        <taxon>Streptophyta</taxon>
        <taxon>Embryophyta</taxon>
        <taxon>Tracheophyta</taxon>
        <taxon>Spermatophyta</taxon>
        <taxon>Magnoliopsida</taxon>
        <taxon>eudicotyledons</taxon>
        <taxon>Gunneridae</taxon>
        <taxon>Pentapetalae</taxon>
        <taxon>asterids</taxon>
        <taxon>campanulids</taxon>
        <taxon>Asterales</taxon>
        <taxon>Asteraceae</taxon>
        <taxon>Asteroideae</taxon>
        <taxon>Anthemideae</taxon>
        <taxon>Anthemidinae</taxon>
        <taxon>Tanacetum</taxon>
    </lineage>
</organism>
<name>A0A699GPY2_TANCI</name>
<feature type="region of interest" description="Disordered" evidence="1">
    <location>
        <begin position="50"/>
        <end position="76"/>
    </location>
</feature>
<dbReference type="PANTHER" id="PTHR11439:SF489">
    <property type="entry name" value="RNA-DIRECTED DNA POLYMERASE"/>
    <property type="match status" value="1"/>
</dbReference>
<dbReference type="SUPFAM" id="SSF56672">
    <property type="entry name" value="DNA/RNA polymerases"/>
    <property type="match status" value="1"/>
</dbReference>
<dbReference type="InterPro" id="IPR013103">
    <property type="entry name" value="RVT_2"/>
</dbReference>
<reference evidence="3" key="1">
    <citation type="journal article" date="2019" name="Sci. Rep.">
        <title>Draft genome of Tanacetum cinerariifolium, the natural source of mosquito coil.</title>
        <authorList>
            <person name="Yamashiro T."/>
            <person name="Shiraishi A."/>
            <person name="Satake H."/>
            <person name="Nakayama K."/>
        </authorList>
    </citation>
    <scope>NUCLEOTIDE SEQUENCE</scope>
</reference>
<evidence type="ECO:0000259" key="2">
    <source>
        <dbReference type="Pfam" id="PF07727"/>
    </source>
</evidence>